<dbReference type="InterPro" id="IPR012223">
    <property type="entry name" value="TEII"/>
</dbReference>
<protein>
    <submittedName>
        <fullName evidence="3">Thioesterase</fullName>
    </submittedName>
</protein>
<dbReference type="SUPFAM" id="SSF53474">
    <property type="entry name" value="alpha/beta-Hydrolases"/>
    <property type="match status" value="1"/>
</dbReference>
<sequence length="246" mass="27623">MTDPGRWIIRWPAPLTPRLRLLCFPYAGGGASVYRPWREHLPPDVELCAVQLPGRESRLSEPPWYQLSALLPQLHRGLSGLLDLPYATFGHSLGALVSFEFVRQLRRCGDPLPRHLFASGRGAPQVPVRSEPIHRLPDAEFVREIARFRATRPEVLADPDLLELVLPALRADFALSERYRYRPEPPLPCPITAFYGIGDPSVRKDDVSAWGSQTSAAWRVRAMPGDHFFLRPAQPRLLAEIGSSLA</sequence>
<dbReference type="Pfam" id="PF00975">
    <property type="entry name" value="Thioesterase"/>
    <property type="match status" value="1"/>
</dbReference>
<feature type="domain" description="Thioesterase" evidence="2">
    <location>
        <begin position="20"/>
        <end position="242"/>
    </location>
</feature>
<keyword evidence="4" id="KW-1185">Reference proteome</keyword>
<dbReference type="RefSeq" id="WP_182888986.1">
    <property type="nucleotide sequence ID" value="NZ_JACGZW010000001.1"/>
</dbReference>
<comment type="caution">
    <text evidence="3">The sequence shown here is derived from an EMBL/GenBank/DDBJ whole genome shotgun (WGS) entry which is preliminary data.</text>
</comment>
<evidence type="ECO:0000313" key="4">
    <source>
        <dbReference type="Proteomes" id="UP000526734"/>
    </source>
</evidence>
<dbReference type="InterPro" id="IPR029058">
    <property type="entry name" value="AB_hydrolase_fold"/>
</dbReference>
<gene>
    <name evidence="3" type="ORF">H4281_01225</name>
</gene>
<evidence type="ECO:0000313" key="3">
    <source>
        <dbReference type="EMBL" id="MBB1151744.1"/>
    </source>
</evidence>
<reference evidence="3 4" key="1">
    <citation type="submission" date="2020-08" db="EMBL/GenBank/DDBJ databases">
        <title>Amycolatopsis sp. nov. DR6-1 isolated from Dendrobium heterocarpum.</title>
        <authorList>
            <person name="Tedsree N."/>
            <person name="Kuncharoen N."/>
            <person name="Likhitwitayawuid K."/>
            <person name="Tanasupawat S."/>
        </authorList>
    </citation>
    <scope>NUCLEOTIDE SEQUENCE [LARGE SCALE GENOMIC DNA]</scope>
    <source>
        <strain evidence="3 4">DR6-1</strain>
    </source>
</reference>
<dbReference type="EMBL" id="JACGZW010000001">
    <property type="protein sequence ID" value="MBB1151744.1"/>
    <property type="molecule type" value="Genomic_DNA"/>
</dbReference>
<evidence type="ECO:0000259" key="2">
    <source>
        <dbReference type="Pfam" id="PF00975"/>
    </source>
</evidence>
<organism evidence="3 4">
    <name type="scientific">Amycolatopsis dendrobii</name>
    <dbReference type="NCBI Taxonomy" id="2760662"/>
    <lineage>
        <taxon>Bacteria</taxon>
        <taxon>Bacillati</taxon>
        <taxon>Actinomycetota</taxon>
        <taxon>Actinomycetes</taxon>
        <taxon>Pseudonocardiales</taxon>
        <taxon>Pseudonocardiaceae</taxon>
        <taxon>Amycolatopsis</taxon>
    </lineage>
</organism>
<evidence type="ECO:0000256" key="1">
    <source>
        <dbReference type="ARBA" id="ARBA00007169"/>
    </source>
</evidence>
<dbReference type="PANTHER" id="PTHR11487">
    <property type="entry name" value="THIOESTERASE"/>
    <property type="match status" value="1"/>
</dbReference>
<comment type="similarity">
    <text evidence="1">Belongs to the thioesterase family.</text>
</comment>
<dbReference type="PANTHER" id="PTHR11487:SF0">
    <property type="entry name" value="S-ACYL FATTY ACID SYNTHASE THIOESTERASE, MEDIUM CHAIN"/>
    <property type="match status" value="1"/>
</dbReference>
<proteinExistence type="inferred from homology"/>
<name>A0A7W3VRG8_9PSEU</name>
<dbReference type="Proteomes" id="UP000526734">
    <property type="component" value="Unassembled WGS sequence"/>
</dbReference>
<dbReference type="Gene3D" id="3.40.50.1820">
    <property type="entry name" value="alpha/beta hydrolase"/>
    <property type="match status" value="1"/>
</dbReference>
<dbReference type="GO" id="GO:0008610">
    <property type="term" value="P:lipid biosynthetic process"/>
    <property type="evidence" value="ECO:0007669"/>
    <property type="project" value="TreeGrafter"/>
</dbReference>
<dbReference type="InterPro" id="IPR001031">
    <property type="entry name" value="Thioesterase"/>
</dbReference>
<accession>A0A7W3VRG8</accession>
<dbReference type="AlphaFoldDB" id="A0A7W3VRG8"/>